<dbReference type="InterPro" id="IPR000008">
    <property type="entry name" value="C2_dom"/>
</dbReference>
<evidence type="ECO:0000256" key="3">
    <source>
        <dbReference type="ARBA" id="ARBA00022737"/>
    </source>
</evidence>
<dbReference type="InterPro" id="IPR035892">
    <property type="entry name" value="C2_domain_sf"/>
</dbReference>
<dbReference type="InterPro" id="IPR012561">
    <property type="entry name" value="Ferlin_B-domain"/>
</dbReference>
<evidence type="ECO:0000256" key="1">
    <source>
        <dbReference type="ARBA" id="ARBA00004167"/>
    </source>
</evidence>
<keyword evidence="3" id="KW-0677">Repeat</keyword>
<dbReference type="Pfam" id="PF08150">
    <property type="entry name" value="FerB"/>
    <property type="match status" value="1"/>
</dbReference>
<dbReference type="PROSITE" id="PS50004">
    <property type="entry name" value="C2"/>
    <property type="match status" value="1"/>
</dbReference>
<protein>
    <submittedName>
        <fullName evidence="8">Fer-1-like protein 4</fullName>
    </submittedName>
</protein>
<dbReference type="InterPro" id="IPR037723">
    <property type="entry name" value="C2D_Ferlin"/>
</dbReference>
<gene>
    <name evidence="8" type="primary">FER1L4_2</name>
    <name evidence="8" type="ORF">P7K49_009645</name>
</gene>
<keyword evidence="2" id="KW-0812">Transmembrane</keyword>
<evidence type="ECO:0000256" key="5">
    <source>
        <dbReference type="ARBA" id="ARBA00023136"/>
    </source>
</evidence>
<evidence type="ECO:0000256" key="6">
    <source>
        <dbReference type="SAM" id="MobiDB-lite"/>
    </source>
</evidence>
<comment type="caution">
    <text evidence="8">The sequence shown here is derived from an EMBL/GenBank/DDBJ whole genome shotgun (WGS) entry which is preliminary data.</text>
</comment>
<reference evidence="8 9" key="1">
    <citation type="submission" date="2023-05" db="EMBL/GenBank/DDBJ databases">
        <title>B98-5 Cell Line De Novo Hybrid Assembly: An Optical Mapping Approach.</title>
        <authorList>
            <person name="Kananen K."/>
            <person name="Auerbach J.A."/>
            <person name="Kautto E."/>
            <person name="Blachly J.S."/>
        </authorList>
    </citation>
    <scope>NUCLEOTIDE SEQUENCE [LARGE SCALE GENOMIC DNA]</scope>
    <source>
        <strain evidence="8">B95-8</strain>
        <tissue evidence="8">Cell line</tissue>
    </source>
</reference>
<dbReference type="InterPro" id="IPR037721">
    <property type="entry name" value="Ferlin"/>
</dbReference>
<dbReference type="SUPFAM" id="SSF49562">
    <property type="entry name" value="C2 domain (Calcium/lipid-binding domain, CaLB)"/>
    <property type="match status" value="1"/>
</dbReference>
<feature type="compositionally biased region" description="Acidic residues" evidence="6">
    <location>
        <begin position="376"/>
        <end position="388"/>
    </location>
</feature>
<keyword evidence="5" id="KW-0472">Membrane</keyword>
<feature type="region of interest" description="Disordered" evidence="6">
    <location>
        <begin position="373"/>
        <end position="394"/>
    </location>
</feature>
<evidence type="ECO:0000259" key="7">
    <source>
        <dbReference type="PROSITE" id="PS50004"/>
    </source>
</evidence>
<keyword evidence="4" id="KW-1133">Transmembrane helix</keyword>
<evidence type="ECO:0000313" key="9">
    <source>
        <dbReference type="Proteomes" id="UP001266305"/>
    </source>
</evidence>
<feature type="domain" description="C2" evidence="7">
    <location>
        <begin position="123"/>
        <end position="250"/>
    </location>
</feature>
<accession>A0ABQ9VLY3</accession>
<proteinExistence type="predicted"/>
<dbReference type="EMBL" id="JASSZA010000005">
    <property type="protein sequence ID" value="KAK2109899.1"/>
    <property type="molecule type" value="Genomic_DNA"/>
</dbReference>
<dbReference type="Gene3D" id="2.60.40.150">
    <property type="entry name" value="C2 domain"/>
    <property type="match status" value="1"/>
</dbReference>
<organism evidence="8 9">
    <name type="scientific">Saguinus oedipus</name>
    <name type="common">Cotton-top tamarin</name>
    <name type="synonym">Oedipomidas oedipus</name>
    <dbReference type="NCBI Taxonomy" id="9490"/>
    <lineage>
        <taxon>Eukaryota</taxon>
        <taxon>Metazoa</taxon>
        <taxon>Chordata</taxon>
        <taxon>Craniata</taxon>
        <taxon>Vertebrata</taxon>
        <taxon>Euteleostomi</taxon>
        <taxon>Mammalia</taxon>
        <taxon>Eutheria</taxon>
        <taxon>Euarchontoglires</taxon>
        <taxon>Primates</taxon>
        <taxon>Haplorrhini</taxon>
        <taxon>Platyrrhini</taxon>
        <taxon>Cebidae</taxon>
        <taxon>Callitrichinae</taxon>
        <taxon>Saguinus</taxon>
    </lineage>
</organism>
<evidence type="ECO:0000313" key="8">
    <source>
        <dbReference type="EMBL" id="KAK2109899.1"/>
    </source>
</evidence>
<dbReference type="Pfam" id="PF00168">
    <property type="entry name" value="C2"/>
    <property type="match status" value="1"/>
</dbReference>
<sequence>MFMPQPPLPDVLVWMLSRRRRVAWARIPAQNVLFSVVEEECGQDCGKIQSLMLTRALEKRIAIGLAGVMRGDIGALTWFLYTQAPGVPPGEVCAKLELFLWLGLGKEAKACTSELPPDLLPEPSAGLPSSLHRDDFSYFQLRAHLYQARGVLAADDSGLSDPFARVLISTQCQTTRVLEQTLSPLWDELLVFEQLIVDGRREHLQEEPPLVIINVFDHNKFGPPVFLGRALAPPRVKLREDPYQRPELQFFPLRKGPWAAGELIAAFELIELDYSGRLEPSVPSDVEPQDLAPLVEPLSGRLSLPPNVCPVLREFRVEVLKDTIPLFHPQDLPEQPHLQPPLSILVIERRAFGRTVLVGSHIVPHMLRFTFRGQEDSPEEEGEMEETGDMMLKGPQGQKSLDPILAEAGLSRQLLKPPLKKLRLGGLLNQGPELEEDIPDPEELDWWSKYYASLQELQRQHNFDEDEMDDPRYSDGVNLITVVGEAHNQGEAEVKGAVSQKKAIATLKVTGYWREKVSFEFWTLDCH</sequence>
<dbReference type="PANTHER" id="PTHR12546:SF36">
    <property type="entry name" value="FER-1-LIKE PROTEIN 4"/>
    <property type="match status" value="1"/>
</dbReference>
<evidence type="ECO:0000256" key="2">
    <source>
        <dbReference type="ARBA" id="ARBA00022692"/>
    </source>
</evidence>
<evidence type="ECO:0000256" key="4">
    <source>
        <dbReference type="ARBA" id="ARBA00022989"/>
    </source>
</evidence>
<keyword evidence="9" id="KW-1185">Reference proteome</keyword>
<name>A0ABQ9VLY3_SAGOE</name>
<dbReference type="SMART" id="SM01201">
    <property type="entry name" value="FerB"/>
    <property type="match status" value="1"/>
</dbReference>
<dbReference type="Proteomes" id="UP001266305">
    <property type="component" value="Unassembled WGS sequence"/>
</dbReference>
<dbReference type="CDD" id="cd04017">
    <property type="entry name" value="C2D_Ferlin"/>
    <property type="match status" value="1"/>
</dbReference>
<dbReference type="SMART" id="SM00239">
    <property type="entry name" value="C2"/>
    <property type="match status" value="1"/>
</dbReference>
<comment type="subcellular location">
    <subcellularLocation>
        <location evidence="1">Membrane</location>
        <topology evidence="1">Single-pass membrane protein</topology>
    </subcellularLocation>
</comment>
<dbReference type="PANTHER" id="PTHR12546">
    <property type="entry name" value="FER-1-LIKE"/>
    <property type="match status" value="1"/>
</dbReference>